<comment type="caution">
    <text evidence="1">The sequence shown here is derived from an EMBL/GenBank/DDBJ whole genome shotgun (WGS) entry which is preliminary data.</text>
</comment>
<name>A0ACC2MFX1_PERAE</name>
<organism evidence="1 2">
    <name type="scientific">Persea americana</name>
    <name type="common">Avocado</name>
    <dbReference type="NCBI Taxonomy" id="3435"/>
    <lineage>
        <taxon>Eukaryota</taxon>
        <taxon>Viridiplantae</taxon>
        <taxon>Streptophyta</taxon>
        <taxon>Embryophyta</taxon>
        <taxon>Tracheophyta</taxon>
        <taxon>Spermatophyta</taxon>
        <taxon>Magnoliopsida</taxon>
        <taxon>Magnoliidae</taxon>
        <taxon>Laurales</taxon>
        <taxon>Lauraceae</taxon>
        <taxon>Persea</taxon>
    </lineage>
</organism>
<proteinExistence type="predicted"/>
<dbReference type="Proteomes" id="UP001234297">
    <property type="component" value="Chromosome 2"/>
</dbReference>
<reference evidence="1 2" key="1">
    <citation type="journal article" date="2022" name="Hortic Res">
        <title>A haplotype resolved chromosomal level avocado genome allows analysis of novel avocado genes.</title>
        <authorList>
            <person name="Nath O."/>
            <person name="Fletcher S.J."/>
            <person name="Hayward A."/>
            <person name="Shaw L.M."/>
            <person name="Masouleh A.K."/>
            <person name="Furtado A."/>
            <person name="Henry R.J."/>
            <person name="Mitter N."/>
        </authorList>
    </citation>
    <scope>NUCLEOTIDE SEQUENCE [LARGE SCALE GENOMIC DNA]</scope>
    <source>
        <strain evidence="2">cv. Hass</strain>
    </source>
</reference>
<sequence>MLVRTVKGIDRPCMNHGFTGDYPINHPPEPFPSNVYETKSKPNHFQPWIAPTNDNSSLPWNFSIDQIHLRNSPMNFFSGTSLPPTDDRPKNDILLEGTLDSIRKPPSFNPAIDDGFLDMSAMQRSIGIVTSNIHPSLAKYSVTKELGHDKDSIKQEMGQGDSIYDCSNQMEDDDGHKAVRRSGRQQQSKNLHAKRRRRKKLNDRLYNLRSLVPKITKMDRASILGDAIEFVKELKKQEKDLQDELEETPEDEEQKDNCNNHDNDQLEVPNQNVAGHGDGESPNGLKTMMADQGTRCLSSDKTGDLAKHNHDSMSLEVTNANVTTFGTLVLNVFKVEPGMERRNCYSYEHYLPTLFHMIDPSGIANWSVTYLIDVSVHVTSGDKVIFQYHMQQLVLWIQMNNGGKKSICFSFSFSSASYFIPCL</sequence>
<keyword evidence="2" id="KW-1185">Reference proteome</keyword>
<accession>A0ACC2MFX1</accession>
<protein>
    <submittedName>
        <fullName evidence="1">Uncharacterized protein</fullName>
    </submittedName>
</protein>
<gene>
    <name evidence="1" type="ORF">MRB53_005775</name>
</gene>
<dbReference type="EMBL" id="CM056810">
    <property type="protein sequence ID" value="KAJ8644027.1"/>
    <property type="molecule type" value="Genomic_DNA"/>
</dbReference>
<evidence type="ECO:0000313" key="1">
    <source>
        <dbReference type="EMBL" id="KAJ8644027.1"/>
    </source>
</evidence>
<evidence type="ECO:0000313" key="2">
    <source>
        <dbReference type="Proteomes" id="UP001234297"/>
    </source>
</evidence>